<dbReference type="InterPro" id="IPR000515">
    <property type="entry name" value="MetI-like"/>
</dbReference>
<dbReference type="eggNOG" id="COG0601">
    <property type="taxonomic scope" value="Bacteria"/>
</dbReference>
<evidence type="ECO:0000256" key="4">
    <source>
        <dbReference type="ARBA" id="ARBA00022692"/>
    </source>
</evidence>
<keyword evidence="6 7" id="KW-0472">Membrane</keyword>
<protein>
    <submittedName>
        <fullName evidence="9">ABC-type transporter, integral membrane subunit</fullName>
    </submittedName>
</protein>
<evidence type="ECO:0000256" key="3">
    <source>
        <dbReference type="ARBA" id="ARBA00022475"/>
    </source>
</evidence>
<dbReference type="GO" id="GO:0055085">
    <property type="term" value="P:transmembrane transport"/>
    <property type="evidence" value="ECO:0007669"/>
    <property type="project" value="InterPro"/>
</dbReference>
<keyword evidence="3" id="KW-1003">Cell membrane</keyword>
<dbReference type="CDD" id="cd06261">
    <property type="entry name" value="TM_PBP2"/>
    <property type="match status" value="1"/>
</dbReference>
<dbReference type="EMBL" id="CP000112">
    <property type="protein sequence ID" value="ABB38129.2"/>
    <property type="molecule type" value="Genomic_DNA"/>
</dbReference>
<dbReference type="PANTHER" id="PTHR43163:SF6">
    <property type="entry name" value="DIPEPTIDE TRANSPORT SYSTEM PERMEASE PROTEIN DPPB-RELATED"/>
    <property type="match status" value="1"/>
</dbReference>
<reference evidence="9 10" key="1">
    <citation type="journal article" date="2011" name="J. Bacteriol.">
        <title>Complete genome sequence and updated annotation of Desulfovibrio alaskensis G20.</title>
        <authorList>
            <person name="Hauser L.J."/>
            <person name="Land M.L."/>
            <person name="Brown S.D."/>
            <person name="Larimer F."/>
            <person name="Keller K.L."/>
            <person name="Rapp-Giles B.J."/>
            <person name="Price M.N."/>
            <person name="Lin M."/>
            <person name="Bruce D.C."/>
            <person name="Detter J.C."/>
            <person name="Tapia R."/>
            <person name="Han C.S."/>
            <person name="Goodwin L.A."/>
            <person name="Cheng J.F."/>
            <person name="Pitluck S."/>
            <person name="Copeland A."/>
            <person name="Lucas S."/>
            <person name="Nolan M."/>
            <person name="Lapidus A.L."/>
            <person name="Palumbo A.V."/>
            <person name="Wall J.D."/>
        </authorList>
    </citation>
    <scope>NUCLEOTIDE SEQUENCE [LARGE SCALE GENOMIC DNA]</scope>
    <source>
        <strain evidence="10">ATCC BAA 1058 / DSM 17464 / G20</strain>
    </source>
</reference>
<dbReference type="InterPro" id="IPR035906">
    <property type="entry name" value="MetI-like_sf"/>
</dbReference>
<feature type="transmembrane region" description="Helical" evidence="7">
    <location>
        <begin position="277"/>
        <end position="298"/>
    </location>
</feature>
<dbReference type="Pfam" id="PF00528">
    <property type="entry name" value="BPD_transp_1"/>
    <property type="match status" value="1"/>
</dbReference>
<dbReference type="Gene3D" id="1.10.3720.10">
    <property type="entry name" value="MetI-like"/>
    <property type="match status" value="1"/>
</dbReference>
<dbReference type="HOGENOM" id="CLU_036879_0_2_7"/>
<evidence type="ECO:0000313" key="10">
    <source>
        <dbReference type="Proteomes" id="UP000002710"/>
    </source>
</evidence>
<dbReference type="RefSeq" id="WP_011367308.1">
    <property type="nucleotide sequence ID" value="NC_007519.1"/>
</dbReference>
<feature type="transmembrane region" description="Helical" evidence="7">
    <location>
        <begin position="131"/>
        <end position="154"/>
    </location>
</feature>
<dbReference type="Proteomes" id="UP000002710">
    <property type="component" value="Chromosome"/>
</dbReference>
<evidence type="ECO:0000313" key="9">
    <source>
        <dbReference type="EMBL" id="ABB38129.2"/>
    </source>
</evidence>
<organism evidence="9 10">
    <name type="scientific">Oleidesulfovibrio alaskensis (strain ATCC BAA-1058 / DSM 17464 / G20)</name>
    <name type="common">Desulfovibrio alaskensis</name>
    <dbReference type="NCBI Taxonomy" id="207559"/>
    <lineage>
        <taxon>Bacteria</taxon>
        <taxon>Pseudomonadati</taxon>
        <taxon>Thermodesulfobacteriota</taxon>
        <taxon>Desulfovibrionia</taxon>
        <taxon>Desulfovibrionales</taxon>
        <taxon>Desulfovibrionaceae</taxon>
        <taxon>Oleidesulfovibrio</taxon>
    </lineage>
</organism>
<feature type="transmembrane region" description="Helical" evidence="7">
    <location>
        <begin position="166"/>
        <end position="187"/>
    </location>
</feature>
<feature type="transmembrane region" description="Helical" evidence="7">
    <location>
        <begin position="38"/>
        <end position="58"/>
    </location>
</feature>
<gene>
    <name evidence="9" type="ordered locus">Dde_1328</name>
</gene>
<accession>Q312L7</accession>
<keyword evidence="2 7" id="KW-0813">Transport</keyword>
<feature type="transmembrane region" description="Helical" evidence="7">
    <location>
        <begin position="218"/>
        <end position="237"/>
    </location>
</feature>
<evidence type="ECO:0000256" key="2">
    <source>
        <dbReference type="ARBA" id="ARBA00022448"/>
    </source>
</evidence>
<evidence type="ECO:0000256" key="1">
    <source>
        <dbReference type="ARBA" id="ARBA00004651"/>
    </source>
</evidence>
<dbReference type="AlphaFoldDB" id="Q312L7"/>
<comment type="subcellular location">
    <subcellularLocation>
        <location evidence="1 7">Cell membrane</location>
        <topology evidence="1 7">Multi-pass membrane protein</topology>
    </subcellularLocation>
</comment>
<feature type="domain" description="ABC transmembrane type-1" evidence="8">
    <location>
        <begin position="127"/>
        <end position="341"/>
    </location>
</feature>
<keyword evidence="4 7" id="KW-0812">Transmembrane</keyword>
<evidence type="ECO:0000256" key="6">
    <source>
        <dbReference type="ARBA" id="ARBA00023136"/>
    </source>
</evidence>
<evidence type="ECO:0000256" key="7">
    <source>
        <dbReference type="RuleBase" id="RU363032"/>
    </source>
</evidence>
<evidence type="ECO:0000259" key="8">
    <source>
        <dbReference type="PROSITE" id="PS50928"/>
    </source>
</evidence>
<sequence>MDVRLSADNRPAEEPAPLRRSVLSSAAGRLARFAAAKAVRLALLLVSVATLSFVLVSFSPVDPIDAYLGPSILKVSPEQREVIAQRWGLDQPPVERFTRWAANLLQGDFGTSTIFNEPVLTVIVKRFTTSFWLMFAAWTVSGVLGFTLGLLAGAYPASPLDKTISFYAYLMASTPTFWVGMVLLTFFSVHLGWTPVHGAWPAGMAAHDVSLMQRIHHLILPAVTLSLIGVAQIALHTREKTIDVMRSEHALFAMAQGERPLGIVFCRTLRNVALPAVTLQFASLGELFGGAVLAEQVFAYPGLGKATVEAGFRGDVPLLLGLVIFSTVFVFTGNTVADLLYMIVDPRMRRNARKGDR</sequence>
<dbReference type="PANTHER" id="PTHR43163">
    <property type="entry name" value="DIPEPTIDE TRANSPORT SYSTEM PERMEASE PROTEIN DPPB-RELATED"/>
    <property type="match status" value="1"/>
</dbReference>
<dbReference type="STRING" id="207559.Dde_1328"/>
<dbReference type="PROSITE" id="PS50928">
    <property type="entry name" value="ABC_TM1"/>
    <property type="match status" value="1"/>
</dbReference>
<comment type="similarity">
    <text evidence="7">Belongs to the binding-protein-dependent transport system permease family.</text>
</comment>
<dbReference type="SUPFAM" id="SSF161098">
    <property type="entry name" value="MetI-like"/>
    <property type="match status" value="1"/>
</dbReference>
<name>Q312L7_OLEA2</name>
<keyword evidence="5 7" id="KW-1133">Transmembrane helix</keyword>
<evidence type="ECO:0000256" key="5">
    <source>
        <dbReference type="ARBA" id="ARBA00022989"/>
    </source>
</evidence>
<keyword evidence="10" id="KW-1185">Reference proteome</keyword>
<feature type="transmembrane region" description="Helical" evidence="7">
    <location>
        <begin position="318"/>
        <end position="344"/>
    </location>
</feature>
<proteinExistence type="inferred from homology"/>
<dbReference type="KEGG" id="dde:Dde_1328"/>
<dbReference type="GO" id="GO:0005886">
    <property type="term" value="C:plasma membrane"/>
    <property type="evidence" value="ECO:0007669"/>
    <property type="project" value="UniProtKB-SubCell"/>
</dbReference>